<proteinExistence type="predicted"/>
<reference evidence="1" key="2">
    <citation type="journal article" date="2015" name="Data Brief">
        <title>Shoot transcriptome of the giant reed, Arundo donax.</title>
        <authorList>
            <person name="Barrero R.A."/>
            <person name="Guerrero F.D."/>
            <person name="Moolhuijzen P."/>
            <person name="Goolsby J.A."/>
            <person name="Tidwell J."/>
            <person name="Bellgard S.E."/>
            <person name="Bellgard M.I."/>
        </authorList>
    </citation>
    <scope>NUCLEOTIDE SEQUENCE</scope>
    <source>
        <tissue evidence="1">Shoot tissue taken approximately 20 cm above the soil surface</tissue>
    </source>
</reference>
<organism evidence="1">
    <name type="scientific">Arundo donax</name>
    <name type="common">Giant reed</name>
    <name type="synonym">Donax arundinaceus</name>
    <dbReference type="NCBI Taxonomy" id="35708"/>
    <lineage>
        <taxon>Eukaryota</taxon>
        <taxon>Viridiplantae</taxon>
        <taxon>Streptophyta</taxon>
        <taxon>Embryophyta</taxon>
        <taxon>Tracheophyta</taxon>
        <taxon>Spermatophyta</taxon>
        <taxon>Magnoliopsida</taxon>
        <taxon>Liliopsida</taxon>
        <taxon>Poales</taxon>
        <taxon>Poaceae</taxon>
        <taxon>PACMAD clade</taxon>
        <taxon>Arundinoideae</taxon>
        <taxon>Arundineae</taxon>
        <taxon>Arundo</taxon>
    </lineage>
</organism>
<evidence type="ECO:0000313" key="1">
    <source>
        <dbReference type="EMBL" id="JAE12587.1"/>
    </source>
</evidence>
<accession>A0A0A9FJU0</accession>
<dbReference type="EMBL" id="GBRH01185309">
    <property type="protein sequence ID" value="JAE12587.1"/>
    <property type="molecule type" value="Transcribed_RNA"/>
</dbReference>
<sequence length="56" mass="6578">MIPHCLTETNTLKRKKKTEAYFEINSFPTYNVTIVIETSDLYEAVMFARNCPYMLP</sequence>
<protein>
    <submittedName>
        <fullName evidence="1">Uncharacterized protein</fullName>
    </submittedName>
</protein>
<name>A0A0A9FJU0_ARUDO</name>
<dbReference type="AlphaFoldDB" id="A0A0A9FJU0"/>
<reference evidence="1" key="1">
    <citation type="submission" date="2014-09" db="EMBL/GenBank/DDBJ databases">
        <authorList>
            <person name="Magalhaes I.L.F."/>
            <person name="Oliveira U."/>
            <person name="Santos F.R."/>
            <person name="Vidigal T.H.D.A."/>
            <person name="Brescovit A.D."/>
            <person name="Santos A.J."/>
        </authorList>
    </citation>
    <scope>NUCLEOTIDE SEQUENCE</scope>
    <source>
        <tissue evidence="1">Shoot tissue taken approximately 20 cm above the soil surface</tissue>
    </source>
</reference>